<evidence type="ECO:0000256" key="2">
    <source>
        <dbReference type="SAM" id="SignalP"/>
    </source>
</evidence>
<comment type="similarity">
    <text evidence="1">Belongs to the protease inhibitor I9 family.</text>
</comment>
<accession>A0A6G1LVK0</accession>
<dbReference type="Proteomes" id="UP000472727">
    <property type="component" value="Unassembled WGS sequence"/>
</dbReference>
<protein>
    <recommendedName>
        <fullName evidence="11">Inhibitor I9 domain-containing protein</fullName>
    </recommendedName>
</protein>
<reference evidence="7 8" key="1">
    <citation type="submission" date="2019-06" db="EMBL/GenBank/DDBJ databases">
        <authorList>
            <person name="Palmer J.M."/>
        </authorList>
    </citation>
    <scope>NUCLEOTIDE SEQUENCE</scope>
    <source>
        <strain evidence="4 7">TWF106</strain>
        <strain evidence="6 9">TWF191</strain>
        <strain evidence="5">TWF679</strain>
        <strain evidence="3 8">TWF788</strain>
    </source>
</reference>
<evidence type="ECO:0000313" key="5">
    <source>
        <dbReference type="EMBL" id="KAF3208379.1"/>
    </source>
</evidence>
<dbReference type="Gene3D" id="3.30.70.80">
    <property type="entry name" value="Peptidase S8 propeptide/proteinase inhibitor I9"/>
    <property type="match status" value="1"/>
</dbReference>
<proteinExistence type="inferred from homology"/>
<organism evidence="5 10">
    <name type="scientific">Orbilia oligospora</name>
    <name type="common">Nematode-trapping fungus</name>
    <name type="synonym">Arthrobotrys oligospora</name>
    <dbReference type="NCBI Taxonomy" id="2813651"/>
    <lineage>
        <taxon>Eukaryota</taxon>
        <taxon>Fungi</taxon>
        <taxon>Dikarya</taxon>
        <taxon>Ascomycota</taxon>
        <taxon>Pezizomycotina</taxon>
        <taxon>Orbiliomycetes</taxon>
        <taxon>Orbiliales</taxon>
        <taxon>Orbiliaceae</taxon>
        <taxon>Orbilia</taxon>
    </lineage>
</organism>
<dbReference type="EMBL" id="WIWS01000111">
    <property type="protein sequence ID" value="KAF3206052.1"/>
    <property type="molecule type" value="Genomic_DNA"/>
</dbReference>
<dbReference type="PANTHER" id="PTHR28288">
    <property type="entry name" value="PROTEASE B INHIBITOR 2"/>
    <property type="match status" value="1"/>
</dbReference>
<evidence type="ECO:0000313" key="3">
    <source>
        <dbReference type="EMBL" id="KAF3175380.1"/>
    </source>
</evidence>
<evidence type="ECO:0000313" key="6">
    <source>
        <dbReference type="EMBL" id="KAF3210468.1"/>
    </source>
</evidence>
<evidence type="ECO:0000313" key="4">
    <source>
        <dbReference type="EMBL" id="KAF3206052.1"/>
    </source>
</evidence>
<keyword evidence="2" id="KW-0732">Signal</keyword>
<dbReference type="AlphaFoldDB" id="A0A6G1LVK0"/>
<dbReference type="EMBL" id="WIPF01000094">
    <property type="protein sequence ID" value="KAF3210468.1"/>
    <property type="molecule type" value="Genomic_DNA"/>
</dbReference>
<dbReference type="InterPro" id="IPR037045">
    <property type="entry name" value="S8pro/Inhibitor_I9_sf"/>
</dbReference>
<evidence type="ECO:0008006" key="11">
    <source>
        <dbReference type="Google" id="ProtNLM"/>
    </source>
</evidence>
<dbReference type="GO" id="GO:0042144">
    <property type="term" value="P:vacuole fusion, non-autophagic"/>
    <property type="evidence" value="ECO:0007669"/>
    <property type="project" value="TreeGrafter"/>
</dbReference>
<dbReference type="EMBL" id="WIWT01000047">
    <property type="protein sequence ID" value="KAF3208379.1"/>
    <property type="molecule type" value="Genomic_DNA"/>
</dbReference>
<dbReference type="Proteomes" id="UP000614610">
    <property type="component" value="Unassembled WGS sequence"/>
</dbReference>
<evidence type="ECO:0000313" key="8">
    <source>
        <dbReference type="Proteomes" id="UP000479691"/>
    </source>
</evidence>
<feature type="chain" id="PRO_5041170910" description="Inhibitor I9 domain-containing protein" evidence="2">
    <location>
        <begin position="20"/>
        <end position="114"/>
    </location>
</feature>
<feature type="signal peptide" evidence="2">
    <location>
        <begin position="1"/>
        <end position="19"/>
    </location>
</feature>
<name>A0A6G1LVK0_ORBOL</name>
<gene>
    <name evidence="4" type="ORF">TWF106_000937</name>
    <name evidence="6" type="ORF">TWF191_011200</name>
    <name evidence="5" type="ORF">TWF679_007732</name>
    <name evidence="3" type="ORF">TWF788_008487</name>
</gene>
<evidence type="ECO:0000313" key="9">
    <source>
        <dbReference type="Proteomes" id="UP000483672"/>
    </source>
</evidence>
<dbReference type="EMBL" id="JAABOE010000052">
    <property type="protein sequence ID" value="KAF3175380.1"/>
    <property type="molecule type" value="Genomic_DNA"/>
</dbReference>
<evidence type="ECO:0000256" key="1">
    <source>
        <dbReference type="ARBA" id="ARBA00038069"/>
    </source>
</evidence>
<comment type="caution">
    <text evidence="5">The sequence shown here is derived from an EMBL/GenBank/DDBJ whole genome shotgun (WGS) entry which is preliminary data.</text>
</comment>
<dbReference type="Proteomes" id="UP000483672">
    <property type="component" value="Unassembled WGS sequence"/>
</dbReference>
<dbReference type="InterPro" id="IPR052471">
    <property type="entry name" value="PBI_I9"/>
</dbReference>
<dbReference type="GO" id="GO:0004866">
    <property type="term" value="F:endopeptidase inhibitor activity"/>
    <property type="evidence" value="ECO:0007669"/>
    <property type="project" value="TreeGrafter"/>
</dbReference>
<dbReference type="PANTHER" id="PTHR28288:SF1">
    <property type="entry name" value="INHIBITOR I9 DOMAIN-CONTAINING PROTEIN"/>
    <property type="match status" value="1"/>
</dbReference>
<dbReference type="Proteomes" id="UP000479691">
    <property type="component" value="Unassembled WGS sequence"/>
</dbReference>
<sequence length="114" mass="12433">MHFKFLSFLICLFVTFVSAAAIFTGKEGQVDWVVSFKDGTPQSIIDFTVKNLKEAGAEITHEFSIIEGFVIKATEAAVKAFQGLEGYAQIQAEWKPTIEQDGPVTAFGGGKIRA</sequence>
<dbReference type="OrthoDB" id="3888684at2759"/>
<evidence type="ECO:0000313" key="7">
    <source>
        <dbReference type="Proteomes" id="UP000472727"/>
    </source>
</evidence>
<dbReference type="SUPFAM" id="SSF54897">
    <property type="entry name" value="Protease propeptides/inhibitors"/>
    <property type="match status" value="1"/>
</dbReference>
<evidence type="ECO:0000313" key="10">
    <source>
        <dbReference type="Proteomes" id="UP000614610"/>
    </source>
</evidence>